<gene>
    <name evidence="2" type="ORF">L9G74_19170</name>
</gene>
<comment type="caution">
    <text evidence="2">The sequence shown here is derived from an EMBL/GenBank/DDBJ whole genome shotgun (WGS) entry which is preliminary data.</text>
</comment>
<dbReference type="Proteomes" id="UP001201549">
    <property type="component" value="Unassembled WGS sequence"/>
</dbReference>
<keyword evidence="3" id="KW-1185">Reference proteome</keyword>
<accession>A0ABT2FQF3</accession>
<feature type="region of interest" description="Disordered" evidence="1">
    <location>
        <begin position="15"/>
        <end position="46"/>
    </location>
</feature>
<evidence type="ECO:0000313" key="2">
    <source>
        <dbReference type="EMBL" id="MCS4558562.1"/>
    </source>
</evidence>
<sequence length="46" mass="5044">MKAYQGGWVTALFDAATAPVEPKAKKDTAQSQRRQPAMTSKKLKHA</sequence>
<organism evidence="2 3">
    <name type="scientific">Shewanella electrica</name>
    <dbReference type="NCBI Taxonomy" id="515560"/>
    <lineage>
        <taxon>Bacteria</taxon>
        <taxon>Pseudomonadati</taxon>
        <taxon>Pseudomonadota</taxon>
        <taxon>Gammaproteobacteria</taxon>
        <taxon>Alteromonadales</taxon>
        <taxon>Shewanellaceae</taxon>
        <taxon>Shewanella</taxon>
    </lineage>
</organism>
<reference evidence="3" key="1">
    <citation type="submission" date="2023-07" db="EMBL/GenBank/DDBJ databases">
        <title>Shewanella mangrovi sp. nov., an acetaldehyde- degrading bacterium isolated from mangrove sediment.</title>
        <authorList>
            <person name="Liu Y."/>
        </authorList>
    </citation>
    <scope>NUCLEOTIDE SEQUENCE [LARGE SCALE GENOMIC DNA]</scope>
    <source>
        <strain evidence="3">C32</strain>
    </source>
</reference>
<dbReference type="EMBL" id="JAKOGG010000023">
    <property type="protein sequence ID" value="MCS4558562.1"/>
    <property type="molecule type" value="Genomic_DNA"/>
</dbReference>
<feature type="compositionally biased region" description="Polar residues" evidence="1">
    <location>
        <begin position="29"/>
        <end position="38"/>
    </location>
</feature>
<proteinExistence type="predicted"/>
<evidence type="ECO:0000313" key="3">
    <source>
        <dbReference type="Proteomes" id="UP001201549"/>
    </source>
</evidence>
<name>A0ABT2FQF3_9GAMM</name>
<protein>
    <submittedName>
        <fullName evidence="2">Uncharacterized protein</fullName>
    </submittedName>
</protein>
<dbReference type="RefSeq" id="WP_238898380.1">
    <property type="nucleotide sequence ID" value="NZ_JAKOGG010000023.1"/>
</dbReference>
<evidence type="ECO:0000256" key="1">
    <source>
        <dbReference type="SAM" id="MobiDB-lite"/>
    </source>
</evidence>